<dbReference type="NCBIfam" id="TIGR02968">
    <property type="entry name" value="succ_dehyd_anc"/>
    <property type="match status" value="1"/>
</dbReference>
<organism evidence="16 17">
    <name type="scientific">Plasticicumulans acidivorans</name>
    <dbReference type="NCBI Taxonomy" id="886464"/>
    <lineage>
        <taxon>Bacteria</taxon>
        <taxon>Pseudomonadati</taxon>
        <taxon>Pseudomonadota</taxon>
        <taxon>Gammaproteobacteria</taxon>
        <taxon>Candidatus Competibacteraceae</taxon>
        <taxon>Plasticicumulans</taxon>
    </lineage>
</organism>
<feature type="transmembrane region" description="Helical" evidence="15">
    <location>
        <begin position="29"/>
        <end position="51"/>
    </location>
</feature>
<dbReference type="EMBL" id="QGTJ01000003">
    <property type="protein sequence ID" value="PWV63383.1"/>
    <property type="molecule type" value="Genomic_DNA"/>
</dbReference>
<keyword evidence="9 15" id="KW-0812">Transmembrane</keyword>
<evidence type="ECO:0000256" key="2">
    <source>
        <dbReference type="ARBA" id="ARBA00004050"/>
    </source>
</evidence>
<keyword evidence="13" id="KW-0408">Iron</keyword>
<evidence type="ECO:0000256" key="14">
    <source>
        <dbReference type="ARBA" id="ARBA00023136"/>
    </source>
</evidence>
<dbReference type="GO" id="GO:0006099">
    <property type="term" value="P:tricarboxylic acid cycle"/>
    <property type="evidence" value="ECO:0007669"/>
    <property type="project" value="UniProtKB-UniPathway"/>
</dbReference>
<comment type="subcellular location">
    <subcellularLocation>
        <location evidence="3">Membrane</location>
        <topology evidence="3">Multi-pass membrane protein</topology>
    </subcellularLocation>
</comment>
<comment type="function">
    <text evidence="2">Membrane-anchoring subunit of succinate dehydrogenase (SDH).</text>
</comment>
<comment type="caution">
    <text evidence="16">The sequence shown here is derived from an EMBL/GenBank/DDBJ whole genome shotgun (WGS) entry which is preliminary data.</text>
</comment>
<dbReference type="GO" id="GO:0020037">
    <property type="term" value="F:heme binding"/>
    <property type="evidence" value="ECO:0007669"/>
    <property type="project" value="InterPro"/>
</dbReference>
<comment type="cofactor">
    <cofactor evidence="1">
        <name>heme</name>
        <dbReference type="ChEBI" id="CHEBI:30413"/>
    </cofactor>
</comment>
<evidence type="ECO:0000256" key="9">
    <source>
        <dbReference type="ARBA" id="ARBA00022692"/>
    </source>
</evidence>
<keyword evidence="8" id="KW-0349">Heme</keyword>
<sequence>MMSLRNPLARVRGLGSAKSGVEHWWVQRLTAVILVPLVLWFAISLISVAHADYATMKSWVGQPFNAALLVALLVTMFYHAKLGLQVVIEDYVHGEMIKLASLLAMNFVVIIAGATAVISVLKIAFGG</sequence>
<comment type="pathway">
    <text evidence="4">Carbohydrate metabolism; tricarboxylic acid cycle.</text>
</comment>
<accession>A0A317N265</accession>
<dbReference type="GO" id="GO:0016020">
    <property type="term" value="C:membrane"/>
    <property type="evidence" value="ECO:0007669"/>
    <property type="project" value="UniProtKB-SubCell"/>
</dbReference>
<feature type="transmembrane region" description="Helical" evidence="15">
    <location>
        <begin position="63"/>
        <end position="80"/>
    </location>
</feature>
<dbReference type="CDD" id="cd03495">
    <property type="entry name" value="SQR_TypeC_SdhD_like"/>
    <property type="match status" value="1"/>
</dbReference>
<reference evidence="16 17" key="1">
    <citation type="submission" date="2018-05" db="EMBL/GenBank/DDBJ databases">
        <title>Genomic Encyclopedia of Type Strains, Phase IV (KMG-IV): sequencing the most valuable type-strain genomes for metagenomic binning, comparative biology and taxonomic classification.</title>
        <authorList>
            <person name="Goeker M."/>
        </authorList>
    </citation>
    <scope>NUCLEOTIDE SEQUENCE [LARGE SCALE GENOMIC DNA]</scope>
    <source>
        <strain evidence="16 17">DSM 23606</strain>
    </source>
</reference>
<evidence type="ECO:0000256" key="8">
    <source>
        <dbReference type="ARBA" id="ARBA00022617"/>
    </source>
</evidence>
<keyword evidence="6" id="KW-0813">Transport</keyword>
<keyword evidence="11" id="KW-0249">Electron transport</keyword>
<proteinExistence type="predicted"/>
<evidence type="ECO:0000313" key="17">
    <source>
        <dbReference type="Proteomes" id="UP000246569"/>
    </source>
</evidence>
<dbReference type="Proteomes" id="UP000246569">
    <property type="component" value="Unassembled WGS sequence"/>
</dbReference>
<evidence type="ECO:0000256" key="11">
    <source>
        <dbReference type="ARBA" id="ARBA00022982"/>
    </source>
</evidence>
<dbReference type="Gene3D" id="1.20.1300.10">
    <property type="entry name" value="Fumarate reductase/succinate dehydrogenase, transmembrane subunit"/>
    <property type="match status" value="1"/>
</dbReference>
<name>A0A317N265_9GAMM</name>
<keyword evidence="14 15" id="KW-0472">Membrane</keyword>
<gene>
    <name evidence="16" type="ORF">C7443_103308</name>
</gene>
<dbReference type="GO" id="GO:0046872">
    <property type="term" value="F:metal ion binding"/>
    <property type="evidence" value="ECO:0007669"/>
    <property type="project" value="UniProtKB-KW"/>
</dbReference>
<evidence type="ECO:0000256" key="10">
    <source>
        <dbReference type="ARBA" id="ARBA00022723"/>
    </source>
</evidence>
<evidence type="ECO:0000256" key="13">
    <source>
        <dbReference type="ARBA" id="ARBA00023004"/>
    </source>
</evidence>
<dbReference type="UniPathway" id="UPA00223"/>
<keyword evidence="7" id="KW-0816">Tricarboxylic acid cycle</keyword>
<evidence type="ECO:0000313" key="16">
    <source>
        <dbReference type="EMBL" id="PWV63383.1"/>
    </source>
</evidence>
<evidence type="ECO:0000256" key="7">
    <source>
        <dbReference type="ARBA" id="ARBA00022532"/>
    </source>
</evidence>
<evidence type="ECO:0000256" key="1">
    <source>
        <dbReference type="ARBA" id="ARBA00001971"/>
    </source>
</evidence>
<dbReference type="InterPro" id="IPR034804">
    <property type="entry name" value="SQR/QFR_C/D"/>
</dbReference>
<evidence type="ECO:0000256" key="4">
    <source>
        <dbReference type="ARBA" id="ARBA00005163"/>
    </source>
</evidence>
<dbReference type="Pfam" id="PF01127">
    <property type="entry name" value="Sdh_cyt"/>
    <property type="match status" value="1"/>
</dbReference>
<evidence type="ECO:0000256" key="15">
    <source>
        <dbReference type="SAM" id="Phobius"/>
    </source>
</evidence>
<keyword evidence="17" id="KW-1185">Reference proteome</keyword>
<evidence type="ECO:0000256" key="12">
    <source>
        <dbReference type="ARBA" id="ARBA00022989"/>
    </source>
</evidence>
<dbReference type="InterPro" id="IPR014312">
    <property type="entry name" value="Succ_DH_anchor"/>
</dbReference>
<dbReference type="AlphaFoldDB" id="A0A317N265"/>
<protein>
    <recommendedName>
        <fullName evidence="5">Succinate dehydrogenase hydrophobic membrane anchor subunit</fullName>
    </recommendedName>
</protein>
<dbReference type="InterPro" id="IPR000701">
    <property type="entry name" value="SuccDH_FuR_B_TM-su"/>
</dbReference>
<dbReference type="SUPFAM" id="SSF81343">
    <property type="entry name" value="Fumarate reductase respiratory complex transmembrane subunits"/>
    <property type="match status" value="1"/>
</dbReference>
<keyword evidence="10" id="KW-0479">Metal-binding</keyword>
<evidence type="ECO:0000256" key="6">
    <source>
        <dbReference type="ARBA" id="ARBA00022448"/>
    </source>
</evidence>
<feature type="transmembrane region" description="Helical" evidence="15">
    <location>
        <begin position="100"/>
        <end position="125"/>
    </location>
</feature>
<keyword evidence="12 15" id="KW-1133">Transmembrane helix</keyword>
<evidence type="ECO:0000256" key="5">
    <source>
        <dbReference type="ARBA" id="ARBA00019425"/>
    </source>
</evidence>
<evidence type="ECO:0000256" key="3">
    <source>
        <dbReference type="ARBA" id="ARBA00004141"/>
    </source>
</evidence>